<gene>
    <name evidence="2" type="ORF">O3P69_018052</name>
</gene>
<organism evidence="2 3">
    <name type="scientific">Scylla paramamosain</name>
    <name type="common">Mud crab</name>
    <dbReference type="NCBI Taxonomy" id="85552"/>
    <lineage>
        <taxon>Eukaryota</taxon>
        <taxon>Metazoa</taxon>
        <taxon>Ecdysozoa</taxon>
        <taxon>Arthropoda</taxon>
        <taxon>Crustacea</taxon>
        <taxon>Multicrustacea</taxon>
        <taxon>Malacostraca</taxon>
        <taxon>Eumalacostraca</taxon>
        <taxon>Eucarida</taxon>
        <taxon>Decapoda</taxon>
        <taxon>Pleocyemata</taxon>
        <taxon>Brachyura</taxon>
        <taxon>Eubrachyura</taxon>
        <taxon>Portunoidea</taxon>
        <taxon>Portunidae</taxon>
        <taxon>Portuninae</taxon>
        <taxon>Scylla</taxon>
    </lineage>
</organism>
<dbReference type="Gene3D" id="3.90.1300.10">
    <property type="entry name" value="Amidase signature (AS) domain"/>
    <property type="match status" value="1"/>
</dbReference>
<evidence type="ECO:0000313" key="3">
    <source>
        <dbReference type="Proteomes" id="UP001487740"/>
    </source>
</evidence>
<dbReference type="EMBL" id="JARAKH010000030">
    <property type="protein sequence ID" value="KAK8387126.1"/>
    <property type="molecule type" value="Genomic_DNA"/>
</dbReference>
<dbReference type="Pfam" id="PF01425">
    <property type="entry name" value="Amidase"/>
    <property type="match status" value="2"/>
</dbReference>
<dbReference type="InterPro" id="IPR036928">
    <property type="entry name" value="AS_sf"/>
</dbReference>
<dbReference type="GO" id="GO:0012505">
    <property type="term" value="C:endomembrane system"/>
    <property type="evidence" value="ECO:0007669"/>
    <property type="project" value="TreeGrafter"/>
</dbReference>
<reference evidence="2 3" key="1">
    <citation type="submission" date="2023-03" db="EMBL/GenBank/DDBJ databases">
        <title>High-quality genome of Scylla paramamosain provides insights in environmental adaptation.</title>
        <authorList>
            <person name="Zhang L."/>
        </authorList>
    </citation>
    <scope>NUCLEOTIDE SEQUENCE [LARGE SCALE GENOMIC DNA]</scope>
    <source>
        <strain evidence="2">LZ_2023a</strain>
        <tissue evidence="2">Muscle</tissue>
    </source>
</reference>
<feature type="domain" description="Amidase" evidence="1">
    <location>
        <begin position="283"/>
        <end position="369"/>
    </location>
</feature>
<dbReference type="AlphaFoldDB" id="A0AAW0TKF0"/>
<keyword evidence="3" id="KW-1185">Reference proteome</keyword>
<dbReference type="InterPro" id="IPR023631">
    <property type="entry name" value="Amidase_dom"/>
</dbReference>
<dbReference type="InterPro" id="IPR052739">
    <property type="entry name" value="FAAH2"/>
</dbReference>
<comment type="caution">
    <text evidence="2">The sequence shown here is derived from an EMBL/GenBank/DDBJ whole genome shotgun (WGS) entry which is preliminary data.</text>
</comment>
<dbReference type="SUPFAM" id="SSF75304">
    <property type="entry name" value="Amidase signature (AS) enzymes"/>
    <property type="match status" value="1"/>
</dbReference>
<name>A0AAW0TKF0_SCYPA</name>
<accession>A0AAW0TKF0</accession>
<protein>
    <recommendedName>
        <fullName evidence="1">Amidase domain-containing protein</fullName>
    </recommendedName>
</protein>
<dbReference type="PANTHER" id="PTHR43372">
    <property type="entry name" value="FATTY-ACID AMIDE HYDROLASE"/>
    <property type="match status" value="1"/>
</dbReference>
<dbReference type="Proteomes" id="UP001487740">
    <property type="component" value="Unassembled WGS sequence"/>
</dbReference>
<feature type="domain" description="Amidase" evidence="1">
    <location>
        <begin position="2"/>
        <end position="154"/>
    </location>
</feature>
<sequence length="392" mass="42511">MVKGLSNAGGLVNRQGMKASRDAEVVGRLREAGAIPVAVTNVPELAIWVESYNLLNGRTVNPYDVSRTPGGSSGGEGALLTSCGTPLSVGTDIGGSIRIPAFLCGTFGHKPTSGWVSLDGTRPFRYVNENRKISVAGPLCRSVGDLVVFLESVAPRAAGLAANVTNTDIGSLNIWWMEGMESPWCRPTEPSLREALHDACRYLHQSFGATLRQFQWPLDMSRTAEVWLSKKNNEDKDEPPLVSDMKNREGSINLVEEWLRWMCGRGRHIFPTLVLASGETRPLKSDRLSWKNIQTSFLDKLGQNGVLVVPVLPLVAPFHGELLYFWKDVNLALIFNVTEMPSTSVPLGLTKDGLPLGLQVVTTPGNDHLSLAVAAALEDKFGGWVSPSPVTV</sequence>
<dbReference type="PANTHER" id="PTHR43372:SF3">
    <property type="entry name" value="AT07710P-RELATED"/>
    <property type="match status" value="1"/>
</dbReference>
<proteinExistence type="predicted"/>
<evidence type="ECO:0000313" key="2">
    <source>
        <dbReference type="EMBL" id="KAK8387126.1"/>
    </source>
</evidence>
<evidence type="ECO:0000259" key="1">
    <source>
        <dbReference type="Pfam" id="PF01425"/>
    </source>
</evidence>